<accession>A0ABR4GCX0</accession>
<evidence type="ECO:0000256" key="1">
    <source>
        <dbReference type="SAM" id="MobiDB-lite"/>
    </source>
</evidence>
<feature type="region of interest" description="Disordered" evidence="1">
    <location>
        <begin position="1"/>
        <end position="34"/>
    </location>
</feature>
<gene>
    <name evidence="2" type="ORF">BJX66DRAFT_125319</name>
</gene>
<sequence>MDERRGRGRRGCTDLARRPVRALATPPHPPSPVLDSKCQTWHLNSQSTCVAASRKKQFIGPLGLPHLSELKLAYRMVTCLMFPARLTGVRLRDSSLSRRENPVGHAGPPRSRTGRFQGFDFEERPGRRCTVRHLNLSGLSRDPQFTLQAGSRRVRFQNPTIWGLERQSHDGH</sequence>
<feature type="region of interest" description="Disordered" evidence="1">
    <location>
        <begin position="96"/>
        <end position="118"/>
    </location>
</feature>
<feature type="compositionally biased region" description="Basic and acidic residues" evidence="1">
    <location>
        <begin position="1"/>
        <end position="17"/>
    </location>
</feature>
<name>A0ABR4GCX0_9EURO</name>
<keyword evidence="3" id="KW-1185">Reference proteome</keyword>
<organism evidence="2 3">
    <name type="scientific">Aspergillus keveii</name>
    <dbReference type="NCBI Taxonomy" id="714993"/>
    <lineage>
        <taxon>Eukaryota</taxon>
        <taxon>Fungi</taxon>
        <taxon>Dikarya</taxon>
        <taxon>Ascomycota</taxon>
        <taxon>Pezizomycotina</taxon>
        <taxon>Eurotiomycetes</taxon>
        <taxon>Eurotiomycetidae</taxon>
        <taxon>Eurotiales</taxon>
        <taxon>Aspergillaceae</taxon>
        <taxon>Aspergillus</taxon>
        <taxon>Aspergillus subgen. Nidulantes</taxon>
    </lineage>
</organism>
<evidence type="ECO:0000313" key="3">
    <source>
        <dbReference type="Proteomes" id="UP001610563"/>
    </source>
</evidence>
<protein>
    <submittedName>
        <fullName evidence="2">Uncharacterized protein</fullName>
    </submittedName>
</protein>
<dbReference type="EMBL" id="JBFTWV010000023">
    <property type="protein sequence ID" value="KAL2796873.1"/>
    <property type="molecule type" value="Genomic_DNA"/>
</dbReference>
<proteinExistence type="predicted"/>
<dbReference type="Proteomes" id="UP001610563">
    <property type="component" value="Unassembled WGS sequence"/>
</dbReference>
<evidence type="ECO:0000313" key="2">
    <source>
        <dbReference type="EMBL" id="KAL2796873.1"/>
    </source>
</evidence>
<reference evidence="2 3" key="1">
    <citation type="submission" date="2024-07" db="EMBL/GenBank/DDBJ databases">
        <title>Section-level genome sequencing and comparative genomics of Aspergillus sections Usti and Cavernicolus.</title>
        <authorList>
            <consortium name="Lawrence Berkeley National Laboratory"/>
            <person name="Nybo J.L."/>
            <person name="Vesth T.C."/>
            <person name="Theobald S."/>
            <person name="Frisvad J.C."/>
            <person name="Larsen T.O."/>
            <person name="Kjaerboelling I."/>
            <person name="Rothschild-Mancinelli K."/>
            <person name="Lyhne E.K."/>
            <person name="Kogle M.E."/>
            <person name="Barry K."/>
            <person name="Clum A."/>
            <person name="Na H."/>
            <person name="Ledsgaard L."/>
            <person name="Lin J."/>
            <person name="Lipzen A."/>
            <person name="Kuo A."/>
            <person name="Riley R."/>
            <person name="Mondo S."/>
            <person name="Labutti K."/>
            <person name="Haridas S."/>
            <person name="Pangalinan J."/>
            <person name="Salamov A.A."/>
            <person name="Simmons B.A."/>
            <person name="Magnuson J.K."/>
            <person name="Chen J."/>
            <person name="Drula E."/>
            <person name="Henrissat B."/>
            <person name="Wiebenga A."/>
            <person name="Lubbers R.J."/>
            <person name="Gomes A.C."/>
            <person name="Makela M.R."/>
            <person name="Stajich J."/>
            <person name="Grigoriev I.V."/>
            <person name="Mortensen U.H."/>
            <person name="De Vries R.P."/>
            <person name="Baker S.E."/>
            <person name="Andersen M.R."/>
        </authorList>
    </citation>
    <scope>NUCLEOTIDE SEQUENCE [LARGE SCALE GENOMIC DNA]</scope>
    <source>
        <strain evidence="2 3">CBS 209.92</strain>
    </source>
</reference>
<comment type="caution">
    <text evidence="2">The sequence shown here is derived from an EMBL/GenBank/DDBJ whole genome shotgun (WGS) entry which is preliminary data.</text>
</comment>